<accession>A0AAU9LSX1</accession>
<dbReference type="PROSITE" id="PS51257">
    <property type="entry name" value="PROKAR_LIPOPROTEIN"/>
    <property type="match status" value="1"/>
</dbReference>
<protein>
    <submittedName>
        <fullName evidence="1">Uncharacterized protein</fullName>
    </submittedName>
</protein>
<dbReference type="AlphaFoldDB" id="A0AAU9LSX1"/>
<proteinExistence type="predicted"/>
<reference evidence="1 2" key="1">
    <citation type="submission" date="2022-01" db="EMBL/GenBank/DDBJ databases">
        <authorList>
            <person name="Xiong W."/>
            <person name="Schranz E."/>
        </authorList>
    </citation>
    <scope>NUCLEOTIDE SEQUENCE [LARGE SCALE GENOMIC DNA]</scope>
</reference>
<evidence type="ECO:0000313" key="1">
    <source>
        <dbReference type="EMBL" id="CAH1417442.1"/>
    </source>
</evidence>
<gene>
    <name evidence="1" type="ORF">LVIROSA_LOCUS5122</name>
</gene>
<comment type="caution">
    <text evidence="1">The sequence shown here is derived from an EMBL/GenBank/DDBJ whole genome shotgun (WGS) entry which is preliminary data.</text>
</comment>
<organism evidence="1 2">
    <name type="scientific">Lactuca virosa</name>
    <dbReference type="NCBI Taxonomy" id="75947"/>
    <lineage>
        <taxon>Eukaryota</taxon>
        <taxon>Viridiplantae</taxon>
        <taxon>Streptophyta</taxon>
        <taxon>Embryophyta</taxon>
        <taxon>Tracheophyta</taxon>
        <taxon>Spermatophyta</taxon>
        <taxon>Magnoliopsida</taxon>
        <taxon>eudicotyledons</taxon>
        <taxon>Gunneridae</taxon>
        <taxon>Pentapetalae</taxon>
        <taxon>asterids</taxon>
        <taxon>campanulids</taxon>
        <taxon>Asterales</taxon>
        <taxon>Asteraceae</taxon>
        <taxon>Cichorioideae</taxon>
        <taxon>Cichorieae</taxon>
        <taxon>Lactucinae</taxon>
        <taxon>Lactuca</taxon>
    </lineage>
</organism>
<dbReference type="EMBL" id="CAKMRJ010000053">
    <property type="protein sequence ID" value="CAH1417442.1"/>
    <property type="molecule type" value="Genomic_DNA"/>
</dbReference>
<name>A0AAU9LSX1_9ASTR</name>
<dbReference type="Proteomes" id="UP001157418">
    <property type="component" value="Unassembled WGS sequence"/>
</dbReference>
<keyword evidence="2" id="KW-1185">Reference proteome</keyword>
<evidence type="ECO:0000313" key="2">
    <source>
        <dbReference type="Proteomes" id="UP001157418"/>
    </source>
</evidence>
<sequence length="79" mass="8835">MTSSLSKHRVNVVGGPILVSCFDCSDSTDHLHLYNFARVDPCCSIGKCILCSTKSASYFENFLSIMSEVKDDEYERDDC</sequence>